<accession>A0A8J5RY60</accession>
<evidence type="ECO:0000313" key="2">
    <source>
        <dbReference type="EMBL" id="KAG8059232.1"/>
    </source>
</evidence>
<evidence type="ECO:0000313" key="3">
    <source>
        <dbReference type="Proteomes" id="UP000729402"/>
    </source>
</evidence>
<dbReference type="Proteomes" id="UP000729402">
    <property type="component" value="Unassembled WGS sequence"/>
</dbReference>
<proteinExistence type="predicted"/>
<feature type="compositionally biased region" description="Basic and acidic residues" evidence="1">
    <location>
        <begin position="59"/>
        <end position="69"/>
    </location>
</feature>
<organism evidence="2 3">
    <name type="scientific">Zizania palustris</name>
    <name type="common">Northern wild rice</name>
    <dbReference type="NCBI Taxonomy" id="103762"/>
    <lineage>
        <taxon>Eukaryota</taxon>
        <taxon>Viridiplantae</taxon>
        <taxon>Streptophyta</taxon>
        <taxon>Embryophyta</taxon>
        <taxon>Tracheophyta</taxon>
        <taxon>Spermatophyta</taxon>
        <taxon>Magnoliopsida</taxon>
        <taxon>Liliopsida</taxon>
        <taxon>Poales</taxon>
        <taxon>Poaceae</taxon>
        <taxon>BOP clade</taxon>
        <taxon>Oryzoideae</taxon>
        <taxon>Oryzeae</taxon>
        <taxon>Zizaniinae</taxon>
        <taxon>Zizania</taxon>
    </lineage>
</organism>
<comment type="caution">
    <text evidence="2">The sequence shown here is derived from an EMBL/GenBank/DDBJ whole genome shotgun (WGS) entry which is preliminary data.</text>
</comment>
<feature type="region of interest" description="Disordered" evidence="1">
    <location>
        <begin position="26"/>
        <end position="69"/>
    </location>
</feature>
<evidence type="ECO:0000256" key="1">
    <source>
        <dbReference type="SAM" id="MobiDB-lite"/>
    </source>
</evidence>
<keyword evidence="3" id="KW-1185">Reference proteome</keyword>
<reference evidence="2" key="2">
    <citation type="submission" date="2021-02" db="EMBL/GenBank/DDBJ databases">
        <authorList>
            <person name="Kimball J.A."/>
            <person name="Haas M.W."/>
            <person name="Macchietto M."/>
            <person name="Kono T."/>
            <person name="Duquette J."/>
            <person name="Shao M."/>
        </authorList>
    </citation>
    <scope>NUCLEOTIDE SEQUENCE</scope>
    <source>
        <tissue evidence="2">Fresh leaf tissue</tissue>
    </source>
</reference>
<gene>
    <name evidence="2" type="ORF">GUJ93_ZPchr0002g23515</name>
</gene>
<dbReference type="AlphaFoldDB" id="A0A8J5RY60"/>
<protein>
    <submittedName>
        <fullName evidence="2">Uncharacterized protein</fullName>
    </submittedName>
</protein>
<name>A0A8J5RY60_ZIZPA</name>
<feature type="compositionally biased region" description="Basic and acidic residues" evidence="1">
    <location>
        <begin position="30"/>
        <end position="41"/>
    </location>
</feature>
<reference evidence="2" key="1">
    <citation type="journal article" date="2021" name="bioRxiv">
        <title>Whole Genome Assembly and Annotation of Northern Wild Rice, Zizania palustris L., Supports a Whole Genome Duplication in the Zizania Genus.</title>
        <authorList>
            <person name="Haas M."/>
            <person name="Kono T."/>
            <person name="Macchietto M."/>
            <person name="Millas R."/>
            <person name="McGilp L."/>
            <person name="Shao M."/>
            <person name="Duquette J."/>
            <person name="Hirsch C.N."/>
            <person name="Kimball J."/>
        </authorList>
    </citation>
    <scope>NUCLEOTIDE SEQUENCE</scope>
    <source>
        <tissue evidence="2">Fresh leaf tissue</tissue>
    </source>
</reference>
<sequence length="99" mass="11685">MNGQLTSDSDTKPSYVYIKKDVEEDDAELEVEKKSSEEPKTPRRPRCHQSNTRRRHRKRDDDSGRSTGEGKLRRLVFLRQLALCKASWQHLLQSLSWMR</sequence>
<dbReference type="EMBL" id="JAAALK010000287">
    <property type="protein sequence ID" value="KAG8059232.1"/>
    <property type="molecule type" value="Genomic_DNA"/>
</dbReference>
<feature type="compositionally biased region" description="Basic residues" evidence="1">
    <location>
        <begin position="42"/>
        <end position="58"/>
    </location>
</feature>